<accession>A0A1G8UJH1</accession>
<evidence type="ECO:0000313" key="4">
    <source>
        <dbReference type="Proteomes" id="UP000199093"/>
    </source>
</evidence>
<organism evidence="3 4">
    <name type="scientific">Salipiger marinus</name>
    <dbReference type="NCBI Taxonomy" id="555512"/>
    <lineage>
        <taxon>Bacteria</taxon>
        <taxon>Pseudomonadati</taxon>
        <taxon>Pseudomonadota</taxon>
        <taxon>Alphaproteobacteria</taxon>
        <taxon>Rhodobacterales</taxon>
        <taxon>Roseobacteraceae</taxon>
        <taxon>Salipiger</taxon>
    </lineage>
</organism>
<dbReference type="PROSITE" id="PS50234">
    <property type="entry name" value="VWFA"/>
    <property type="match status" value="1"/>
</dbReference>
<dbReference type="Proteomes" id="UP000199093">
    <property type="component" value="Unassembled WGS sequence"/>
</dbReference>
<dbReference type="GO" id="GO:0046690">
    <property type="term" value="P:response to tellurium ion"/>
    <property type="evidence" value="ECO:0007669"/>
    <property type="project" value="UniProtKB-KW"/>
</dbReference>
<dbReference type="InterPro" id="IPR036465">
    <property type="entry name" value="vWFA_dom_sf"/>
</dbReference>
<dbReference type="EMBL" id="FNEJ01000043">
    <property type="protein sequence ID" value="SDJ54026.1"/>
    <property type="molecule type" value="Genomic_DNA"/>
</dbReference>
<evidence type="ECO:0000259" key="2">
    <source>
        <dbReference type="PROSITE" id="PS50234"/>
    </source>
</evidence>
<gene>
    <name evidence="3" type="ORF">SAMN04487993_104312</name>
</gene>
<dbReference type="Gene3D" id="2.60.60.30">
    <property type="entry name" value="sav2460 like domains"/>
    <property type="match status" value="1"/>
</dbReference>
<dbReference type="SUPFAM" id="SSF53300">
    <property type="entry name" value="vWA-like"/>
    <property type="match status" value="1"/>
</dbReference>
<reference evidence="4" key="1">
    <citation type="submission" date="2016-10" db="EMBL/GenBank/DDBJ databases">
        <authorList>
            <person name="Varghese N."/>
            <person name="Submissions S."/>
        </authorList>
    </citation>
    <scope>NUCLEOTIDE SEQUENCE [LARGE SCALE GENOMIC DNA]</scope>
    <source>
        <strain evidence="4">DSM 26424</strain>
    </source>
</reference>
<dbReference type="CDD" id="cd00198">
    <property type="entry name" value="vWFA"/>
    <property type="match status" value="1"/>
</dbReference>
<dbReference type="CDD" id="cd06974">
    <property type="entry name" value="TerD_like"/>
    <property type="match status" value="1"/>
</dbReference>
<dbReference type="InterPro" id="IPR051324">
    <property type="entry name" value="Stress/Tellurium_Resist"/>
</dbReference>
<dbReference type="Pfam" id="PF02342">
    <property type="entry name" value="TerD"/>
    <property type="match status" value="1"/>
</dbReference>
<protein>
    <submittedName>
        <fullName evidence="3">Stress response protein SCP2</fullName>
    </submittedName>
</protein>
<dbReference type="PANTHER" id="PTHR32097">
    <property type="entry name" value="CAMP-BINDING PROTEIN 1-RELATED"/>
    <property type="match status" value="1"/>
</dbReference>
<dbReference type="RefSeq" id="WP_165616945.1">
    <property type="nucleotide sequence ID" value="NZ_FNEJ01000043.1"/>
</dbReference>
<evidence type="ECO:0000256" key="1">
    <source>
        <dbReference type="ARBA" id="ARBA00022686"/>
    </source>
</evidence>
<dbReference type="InterPro" id="IPR003325">
    <property type="entry name" value="TerD"/>
</dbReference>
<dbReference type="Pfam" id="PF10138">
    <property type="entry name" value="vWA-TerF-like"/>
    <property type="match status" value="1"/>
</dbReference>
<sequence>MHDLSPGANAPLSSGSVTLTVSTPGAAVDIAAFLLRADGRVRGDSDMCFYNQPDVAGGAARIASSAPGETRFIFDTARLPTDVEKIALTGTLDSQTFSSISQVMVSVDGVAKMTIPTAGRSEKALILTEIYRRNGEWKVRNVSQGFNGGLAALATHFGIEVADEAPASGAPTPAAPEAGAARATINLEKRIAEVQRTAPEMVSLVKSVGLTLEKKGVGIPKAKVALVLDISGSMAGLFRSGAVDALAQRALALGLTFDDDGALDIFLFGQKVHSFGTIGAGNLRGFAQRAIHAHPLEGGTRYGDAMERVRTHYAPDFKDGLPVFVFFVTDGGTDDKPKTKRMLQDSSSEPIFWKLMGLIKPGRFAGGRTGFLEELDDLQGRVVDNAHFFNVTDPSQPSPEEFYAGVLEEFPEWIAEARAKGILR</sequence>
<dbReference type="InterPro" id="IPR002035">
    <property type="entry name" value="VWF_A"/>
</dbReference>
<proteinExistence type="predicted"/>
<dbReference type="InterPro" id="IPR019303">
    <property type="entry name" value="vWA_TerF_C"/>
</dbReference>
<name>A0A1G8UJH1_9RHOB</name>
<evidence type="ECO:0000313" key="3">
    <source>
        <dbReference type="EMBL" id="SDJ54026.1"/>
    </source>
</evidence>
<dbReference type="STRING" id="555512.SAMN04487993_104312"/>
<dbReference type="AlphaFoldDB" id="A0A1G8UJH1"/>
<feature type="domain" description="VWFA" evidence="2">
    <location>
        <begin position="223"/>
        <end position="414"/>
    </location>
</feature>
<keyword evidence="1" id="KW-0778">Tellurium resistance</keyword>
<dbReference type="PANTHER" id="PTHR32097:SF17">
    <property type="entry name" value="CAMP-BINDING PROTEIN 1-RELATED"/>
    <property type="match status" value="1"/>
</dbReference>
<keyword evidence="4" id="KW-1185">Reference proteome</keyword>
<dbReference type="Gene3D" id="3.40.50.410">
    <property type="entry name" value="von Willebrand factor, type A domain"/>
    <property type="match status" value="1"/>
</dbReference>